<dbReference type="InterPro" id="IPR006145">
    <property type="entry name" value="PsdUridine_synth_RsuA/RluA"/>
</dbReference>
<evidence type="ECO:0000313" key="12">
    <source>
        <dbReference type="EMBL" id="MCG7978914.1"/>
    </source>
</evidence>
<accession>A0A9E4NLC0</accession>
<sequence length="321" mass="36597">MSESKKNSPSVRIVEVDSEYAGQRIDNFLMGQLKGVPKSHIYRILRKGEVRVNKGRVKAPYKIRTGDLVRIPPVRTDRTEVPPHPSEQLRTTLEQAVVFEDERLLVLNKPSGMAVHGGSGVSSGIIEALRLVRPDERHLELVHRLDRETSGCLLISKRRSSLRILHELMRENRVDKRYLALLAGSWRKGTRVVDMPLKKNTLQGGERVVRVDAEGKQAVTRYKRLQRFKNATLVDVELITGRTHQIRVHSAWLGSPILGDTKYGEDDANKHMRQMGLRRLFLHAHQVSFRWPGEKHDLIANAPLPQDLAELLEKLKAKDEV</sequence>
<comment type="similarity">
    <text evidence="3 9">Belongs to the pseudouridine synthase RluA family.</text>
</comment>
<dbReference type="PANTHER" id="PTHR21600">
    <property type="entry name" value="MITOCHONDRIAL RNA PSEUDOURIDINE SYNTHASE"/>
    <property type="match status" value="1"/>
</dbReference>
<dbReference type="PANTHER" id="PTHR21600:SF92">
    <property type="entry name" value="RIBOSOMAL LARGE SUBUNIT PSEUDOURIDINE SYNTHASE C"/>
    <property type="match status" value="1"/>
</dbReference>
<dbReference type="AlphaFoldDB" id="A0A9E4NLC0"/>
<feature type="active site" evidence="7">
    <location>
        <position position="146"/>
    </location>
</feature>
<dbReference type="Pfam" id="PF00849">
    <property type="entry name" value="PseudoU_synth_2"/>
    <property type="match status" value="1"/>
</dbReference>
<dbReference type="Gene3D" id="3.30.2350.10">
    <property type="entry name" value="Pseudouridine synthase"/>
    <property type="match status" value="1"/>
</dbReference>
<evidence type="ECO:0000256" key="5">
    <source>
        <dbReference type="ARBA" id="ARBA00022884"/>
    </source>
</evidence>
<dbReference type="InterPro" id="IPR036986">
    <property type="entry name" value="S4_RNA-bd_sf"/>
</dbReference>
<protein>
    <recommendedName>
        <fullName evidence="9">Pseudouridine synthase</fullName>
        <ecNumber evidence="9">5.4.99.-</ecNumber>
    </recommendedName>
</protein>
<comment type="catalytic activity">
    <reaction evidence="9">
        <text>a uridine in RNA = a pseudouridine in RNA</text>
        <dbReference type="Rhea" id="RHEA:48348"/>
        <dbReference type="Rhea" id="RHEA-COMP:12068"/>
        <dbReference type="Rhea" id="RHEA-COMP:12069"/>
        <dbReference type="ChEBI" id="CHEBI:65314"/>
        <dbReference type="ChEBI" id="CHEBI:65315"/>
    </reaction>
</comment>
<evidence type="ECO:0000256" key="7">
    <source>
        <dbReference type="PIRSR" id="PIRSR606225-1"/>
    </source>
</evidence>
<keyword evidence="6 9" id="KW-0413">Isomerase</keyword>
<dbReference type="GO" id="GO:0160141">
    <property type="term" value="F:23S rRNA pseudouridine(955/2504/2580) synthase activity"/>
    <property type="evidence" value="ECO:0007669"/>
    <property type="project" value="UniProtKB-EC"/>
</dbReference>
<feature type="domain" description="RNA-binding S4" evidence="11">
    <location>
        <begin position="23"/>
        <end position="69"/>
    </location>
</feature>
<evidence type="ECO:0000256" key="3">
    <source>
        <dbReference type="ARBA" id="ARBA00010876"/>
    </source>
</evidence>
<evidence type="ECO:0000259" key="10">
    <source>
        <dbReference type="Pfam" id="PF00849"/>
    </source>
</evidence>
<evidence type="ECO:0000256" key="2">
    <source>
        <dbReference type="ARBA" id="ARBA00002876"/>
    </source>
</evidence>
<dbReference type="InterPro" id="IPR050188">
    <property type="entry name" value="RluA_PseudoU_synthase"/>
</dbReference>
<dbReference type="PROSITE" id="PS01129">
    <property type="entry name" value="PSI_RLU"/>
    <property type="match status" value="1"/>
</dbReference>
<evidence type="ECO:0000256" key="1">
    <source>
        <dbReference type="ARBA" id="ARBA00000381"/>
    </source>
</evidence>
<comment type="catalytic activity">
    <reaction evidence="1">
        <text>uridine(955/2504/2580) in 23S rRNA = pseudouridine(955/2504/2580) in 23S rRNA</text>
        <dbReference type="Rhea" id="RHEA:42528"/>
        <dbReference type="Rhea" id="RHEA-COMP:10099"/>
        <dbReference type="Rhea" id="RHEA-COMP:10100"/>
        <dbReference type="ChEBI" id="CHEBI:65314"/>
        <dbReference type="ChEBI" id="CHEBI:65315"/>
        <dbReference type="EC" id="5.4.99.24"/>
    </reaction>
</comment>
<organism evidence="12 13">
    <name type="scientific">Candidatus Thiodiazotropha taylori</name>
    <dbReference type="NCBI Taxonomy" id="2792791"/>
    <lineage>
        <taxon>Bacteria</taxon>
        <taxon>Pseudomonadati</taxon>
        <taxon>Pseudomonadota</taxon>
        <taxon>Gammaproteobacteria</taxon>
        <taxon>Chromatiales</taxon>
        <taxon>Sedimenticolaceae</taxon>
        <taxon>Candidatus Thiodiazotropha</taxon>
    </lineage>
</organism>
<dbReference type="EC" id="5.4.99.-" evidence="9"/>
<reference evidence="12" key="1">
    <citation type="journal article" date="2021" name="Proc. Natl. Acad. Sci. U.S.A.">
        <title>Global biogeography of chemosynthetic symbionts reveals both localized and globally distributed symbiont groups. .</title>
        <authorList>
            <person name="Osvatic J.T."/>
            <person name="Wilkins L.G.E."/>
            <person name="Leibrecht L."/>
            <person name="Leray M."/>
            <person name="Zauner S."/>
            <person name="Polzin J."/>
            <person name="Camacho Y."/>
            <person name="Gros O."/>
            <person name="van Gils J.A."/>
            <person name="Eisen J.A."/>
            <person name="Petersen J.M."/>
            <person name="Yuen B."/>
        </authorList>
    </citation>
    <scope>NUCLEOTIDE SEQUENCE</scope>
    <source>
        <strain evidence="12">MAGclacostrist055</strain>
    </source>
</reference>
<dbReference type="GO" id="GO:0003723">
    <property type="term" value="F:RNA binding"/>
    <property type="evidence" value="ECO:0007669"/>
    <property type="project" value="UniProtKB-KW"/>
</dbReference>
<evidence type="ECO:0000256" key="4">
    <source>
        <dbReference type="ARBA" id="ARBA00022552"/>
    </source>
</evidence>
<keyword evidence="5 8" id="KW-0694">RNA-binding</keyword>
<dbReference type="SUPFAM" id="SSF55120">
    <property type="entry name" value="Pseudouridine synthase"/>
    <property type="match status" value="1"/>
</dbReference>
<evidence type="ECO:0000256" key="6">
    <source>
        <dbReference type="ARBA" id="ARBA00023235"/>
    </source>
</evidence>
<evidence type="ECO:0000256" key="9">
    <source>
        <dbReference type="RuleBase" id="RU362028"/>
    </source>
</evidence>
<name>A0A9E4NLC0_9GAMM</name>
<dbReference type="NCBIfam" id="NF008249">
    <property type="entry name" value="PRK11025.1"/>
    <property type="match status" value="1"/>
</dbReference>
<gene>
    <name evidence="12" type="primary">rluC</name>
    <name evidence="12" type="ORF">JAY77_12350</name>
</gene>
<dbReference type="InterPro" id="IPR006224">
    <property type="entry name" value="PsdUridine_synth_RluA-like_CS"/>
</dbReference>
<evidence type="ECO:0000259" key="11">
    <source>
        <dbReference type="Pfam" id="PF01479"/>
    </source>
</evidence>
<comment type="caution">
    <text evidence="12">The sequence shown here is derived from an EMBL/GenBank/DDBJ whole genome shotgun (WGS) entry which is preliminary data.</text>
</comment>
<dbReference type="Proteomes" id="UP000886674">
    <property type="component" value="Unassembled WGS sequence"/>
</dbReference>
<dbReference type="InterPro" id="IPR002942">
    <property type="entry name" value="S4_RNA-bd"/>
</dbReference>
<evidence type="ECO:0000313" key="13">
    <source>
        <dbReference type="Proteomes" id="UP000886674"/>
    </source>
</evidence>
<dbReference type="EMBL" id="JAEPCR010000051">
    <property type="protein sequence ID" value="MCG7978914.1"/>
    <property type="molecule type" value="Genomic_DNA"/>
</dbReference>
<dbReference type="InterPro" id="IPR020103">
    <property type="entry name" value="PsdUridine_synth_cat_dom_sf"/>
</dbReference>
<dbReference type="Gene3D" id="3.10.290.10">
    <property type="entry name" value="RNA-binding S4 domain"/>
    <property type="match status" value="1"/>
</dbReference>
<comment type="function">
    <text evidence="2">Responsible for synthesis of pseudouridine from uracil at positions 955, 2504 and 2580 in 23S ribosomal RNA.</text>
</comment>
<dbReference type="NCBIfam" id="TIGR00005">
    <property type="entry name" value="rluA_subfam"/>
    <property type="match status" value="1"/>
</dbReference>
<keyword evidence="4" id="KW-0698">rRNA processing</keyword>
<dbReference type="InterPro" id="IPR006225">
    <property type="entry name" value="PsdUridine_synth_RluC/D"/>
</dbReference>
<proteinExistence type="inferred from homology"/>
<dbReference type="Pfam" id="PF01479">
    <property type="entry name" value="S4"/>
    <property type="match status" value="1"/>
</dbReference>
<dbReference type="GO" id="GO:0000455">
    <property type="term" value="P:enzyme-directed rRNA pseudouridine synthesis"/>
    <property type="evidence" value="ECO:0007669"/>
    <property type="project" value="UniProtKB-ARBA"/>
</dbReference>
<dbReference type="CDD" id="cd02869">
    <property type="entry name" value="PseudoU_synth_RluA_like"/>
    <property type="match status" value="1"/>
</dbReference>
<dbReference type="CDD" id="cd00165">
    <property type="entry name" value="S4"/>
    <property type="match status" value="1"/>
</dbReference>
<dbReference type="PROSITE" id="PS50889">
    <property type="entry name" value="S4"/>
    <property type="match status" value="1"/>
</dbReference>
<dbReference type="SUPFAM" id="SSF55174">
    <property type="entry name" value="Alpha-L RNA-binding motif"/>
    <property type="match status" value="1"/>
</dbReference>
<evidence type="ECO:0000256" key="8">
    <source>
        <dbReference type="PROSITE-ProRule" id="PRU00182"/>
    </source>
</evidence>
<feature type="domain" description="Pseudouridine synthase RsuA/RluA-like" evidence="10">
    <location>
        <begin position="104"/>
        <end position="251"/>
    </location>
</feature>